<dbReference type="OrthoDB" id="9814782at2"/>
<proteinExistence type="predicted"/>
<name>A0A1G8G266_9BURK</name>
<evidence type="ECO:0000313" key="2">
    <source>
        <dbReference type="Proteomes" id="UP000199706"/>
    </source>
</evidence>
<dbReference type="InterPro" id="IPR007375">
    <property type="entry name" value="SoxG"/>
</dbReference>
<sequence length="216" mass="23403">MWNEARNNAPGAPSTIVQRAAGEVWQESPLVGVGDLLKTHQAGASKKFSLSERPFRDLVNLRGEANDPAFASAVESVTGCRPPAKPNTVTRGNDYDVLWLGPDEWLVRSHQQQGATLEAKLRQALAGQFASAVDIGSGYTVLEVSGEKVRDVLARGCPLDLHPRVLAAGQCAQSHYFKASIVLIPVSEDTYELIVRRSFADYFCQIMLDAAAPLLS</sequence>
<reference evidence="1 2" key="1">
    <citation type="submission" date="2016-10" db="EMBL/GenBank/DDBJ databases">
        <authorList>
            <person name="de Groot N.N."/>
        </authorList>
    </citation>
    <scope>NUCLEOTIDE SEQUENCE [LARGE SCALE GENOMIC DNA]</scope>
    <source>
        <strain evidence="1 2">LMG 2247</strain>
    </source>
</reference>
<dbReference type="EMBL" id="FNCJ01000014">
    <property type="protein sequence ID" value="SDH88451.1"/>
    <property type="molecule type" value="Genomic_DNA"/>
</dbReference>
<dbReference type="AlphaFoldDB" id="A0A1G8G266"/>
<protein>
    <submittedName>
        <fullName evidence="1">Sarcosine oxidase subunit gamma</fullName>
    </submittedName>
</protein>
<dbReference type="Pfam" id="PF04268">
    <property type="entry name" value="SoxG"/>
    <property type="match status" value="1"/>
</dbReference>
<dbReference type="SUPFAM" id="SSF103025">
    <property type="entry name" value="Folate-binding domain"/>
    <property type="match status" value="1"/>
</dbReference>
<dbReference type="Gene3D" id="3.30.70.1520">
    <property type="entry name" value="Heterotetrameric sarcosine oxidase"/>
    <property type="match status" value="1"/>
</dbReference>
<dbReference type="Gene3D" id="3.30.1360.120">
    <property type="entry name" value="Probable tRNA modification gtpase trme, domain 1"/>
    <property type="match status" value="1"/>
</dbReference>
<evidence type="ECO:0000313" key="1">
    <source>
        <dbReference type="EMBL" id="SDH88451.1"/>
    </source>
</evidence>
<dbReference type="RefSeq" id="WP_090688812.1">
    <property type="nucleotide sequence ID" value="NZ_CADERL010000010.1"/>
</dbReference>
<accession>A0A1G8G266</accession>
<dbReference type="Proteomes" id="UP000199706">
    <property type="component" value="Unassembled WGS sequence"/>
</dbReference>
<dbReference type="InterPro" id="IPR027266">
    <property type="entry name" value="TrmE/GcvT-like"/>
</dbReference>
<organism evidence="1 2">
    <name type="scientific">Paraburkholderia phenazinium</name>
    <dbReference type="NCBI Taxonomy" id="60549"/>
    <lineage>
        <taxon>Bacteria</taxon>
        <taxon>Pseudomonadati</taxon>
        <taxon>Pseudomonadota</taxon>
        <taxon>Betaproteobacteria</taxon>
        <taxon>Burkholderiales</taxon>
        <taxon>Burkholderiaceae</taxon>
        <taxon>Paraburkholderia</taxon>
    </lineage>
</organism>
<gene>
    <name evidence="1" type="ORF">SAMN05216466_11497</name>
</gene>